<protein>
    <submittedName>
        <fullName evidence="1">Hypothetical periplasmic protein</fullName>
    </submittedName>
</protein>
<reference evidence="2" key="1">
    <citation type="submission" date="2009-07" db="EMBL/GenBank/DDBJ databases">
        <title>Complete genome sequence of Zobellia galactanivorans Dsij.</title>
        <authorList>
            <consortium name="Genoscope - CEA"/>
        </authorList>
    </citation>
    <scope>NUCLEOTIDE SEQUENCE [LARGE SCALE GENOMIC DNA]</scope>
    <source>
        <strain evidence="2">DSM 12802 / CCUG 47099 / CIP 106680 / NCIMB 13871 / Dsij</strain>
    </source>
</reference>
<proteinExistence type="predicted"/>
<dbReference type="HOGENOM" id="CLU_983362_0_0_10"/>
<gene>
    <name evidence="1" type="ordered locus">zobellia_455</name>
</gene>
<accession>G0L0X7</accession>
<dbReference type="AlphaFoldDB" id="G0L0X7"/>
<evidence type="ECO:0000313" key="1">
    <source>
        <dbReference type="EMBL" id="CAZ94528.1"/>
    </source>
</evidence>
<dbReference type="STRING" id="63186.ZOBELLIA_455"/>
<organism evidence="1 2">
    <name type="scientific">Zobellia galactanivorans (strain DSM 12802 / CCUG 47099 / CIP 106680 / NCIMB 13871 / Dsij)</name>
    <dbReference type="NCBI Taxonomy" id="63186"/>
    <lineage>
        <taxon>Bacteria</taxon>
        <taxon>Pseudomonadati</taxon>
        <taxon>Bacteroidota</taxon>
        <taxon>Flavobacteriia</taxon>
        <taxon>Flavobacteriales</taxon>
        <taxon>Flavobacteriaceae</taxon>
        <taxon>Zobellia</taxon>
    </lineage>
</organism>
<reference evidence="1 2" key="2">
    <citation type="journal article" date="2012" name="Environ. Microbiol.">
        <title>Characterization of the first alginolytic operons in a marine bacterium: from their emergence in marine Flavobacteriia to their independent transfers to marine Proteobacteria and human gut Bacteroides.</title>
        <authorList>
            <person name="Thomas F."/>
            <person name="Barbeyron T."/>
            <person name="Tonon T."/>
            <person name="Genicot S."/>
            <person name="Czjzek M."/>
            <person name="Michel G."/>
        </authorList>
    </citation>
    <scope>NUCLEOTIDE SEQUENCE [LARGE SCALE GENOMIC DNA]</scope>
    <source>
        <strain evidence="2">DSM 12802 / CCUG 47099 / CIP 106680 / NCIMB 13871 / Dsij</strain>
    </source>
</reference>
<sequence>MKRILVTSVFLLSLLLMLFSQENTPFSRSTDFELLHQFRAAGIWDACLDLKIDFNEVFGPLTTEVGHPYRRYRWSVSYDENGGTMINALPPEEELGWTPWERWSLINGEPTRTEWVKYPVKKLLKRGIVPWYKLSETSTLSPRFHKKSTQDLESQLRLARVDIASEWLGLDFKKTFIEPMELGLQQKYQQFRWVVIPHILAADGPVIYALPPMHKSDNWPWESWYTDGKTSHIHHVHYTEKKILSTGSWSELVGAPQRPPEVCQFTWYWHNDQLMTPALSHTH</sequence>
<dbReference type="EMBL" id="FP476056">
    <property type="protein sequence ID" value="CAZ94528.1"/>
    <property type="molecule type" value="Genomic_DNA"/>
</dbReference>
<dbReference type="RefSeq" id="WP_013991840.1">
    <property type="nucleotide sequence ID" value="NC_015844.1"/>
</dbReference>
<dbReference type="KEGG" id="zga:ZOBELLIA_455"/>
<dbReference type="Proteomes" id="UP000008898">
    <property type="component" value="Chromosome"/>
</dbReference>
<name>G0L0X7_ZOBGA</name>
<keyword evidence="2" id="KW-1185">Reference proteome</keyword>
<evidence type="ECO:0000313" key="2">
    <source>
        <dbReference type="Proteomes" id="UP000008898"/>
    </source>
</evidence>